<feature type="transmembrane region" description="Helical" evidence="6">
    <location>
        <begin position="280"/>
        <end position="304"/>
    </location>
</feature>
<evidence type="ECO:0000256" key="3">
    <source>
        <dbReference type="ARBA" id="ARBA00022989"/>
    </source>
</evidence>
<name>A0A3A2ZVE8_9EURO</name>
<feature type="transmembrane region" description="Helical" evidence="6">
    <location>
        <begin position="224"/>
        <end position="244"/>
    </location>
</feature>
<dbReference type="GO" id="GO:0022857">
    <property type="term" value="F:transmembrane transporter activity"/>
    <property type="evidence" value="ECO:0007669"/>
    <property type="project" value="InterPro"/>
</dbReference>
<dbReference type="GO" id="GO:0016020">
    <property type="term" value="C:membrane"/>
    <property type="evidence" value="ECO:0007669"/>
    <property type="project" value="UniProtKB-SubCell"/>
</dbReference>
<evidence type="ECO:0000256" key="2">
    <source>
        <dbReference type="ARBA" id="ARBA00022692"/>
    </source>
</evidence>
<dbReference type="PANTHER" id="PTHR23514">
    <property type="entry name" value="BYPASS OF STOP CODON PROTEIN 6"/>
    <property type="match status" value="1"/>
</dbReference>
<feature type="domain" description="Major facilitator superfamily (MFS) profile" evidence="7">
    <location>
        <begin position="71"/>
        <end position="458"/>
    </location>
</feature>
<comment type="caution">
    <text evidence="8">The sequence shown here is derived from an EMBL/GenBank/DDBJ whole genome shotgun (WGS) entry which is preliminary data.</text>
</comment>
<evidence type="ECO:0000313" key="8">
    <source>
        <dbReference type="EMBL" id="RJE27026.1"/>
    </source>
</evidence>
<evidence type="ECO:0000256" key="1">
    <source>
        <dbReference type="ARBA" id="ARBA00004141"/>
    </source>
</evidence>
<feature type="transmembrane region" description="Helical" evidence="6">
    <location>
        <begin position="102"/>
        <end position="124"/>
    </location>
</feature>
<feature type="transmembrane region" description="Helical" evidence="6">
    <location>
        <begin position="347"/>
        <end position="366"/>
    </location>
</feature>
<keyword evidence="9" id="KW-1185">Reference proteome</keyword>
<dbReference type="Gene3D" id="1.20.1250.20">
    <property type="entry name" value="MFS general substrate transporter like domains"/>
    <property type="match status" value="2"/>
</dbReference>
<dbReference type="InterPro" id="IPR051788">
    <property type="entry name" value="MFS_Transporter"/>
</dbReference>
<dbReference type="InterPro" id="IPR020846">
    <property type="entry name" value="MFS_dom"/>
</dbReference>
<dbReference type="OrthoDB" id="413079at2759"/>
<feature type="transmembrane region" description="Helical" evidence="6">
    <location>
        <begin position="434"/>
        <end position="454"/>
    </location>
</feature>
<dbReference type="EMBL" id="MVGC01000010">
    <property type="protein sequence ID" value="RJE27026.1"/>
    <property type="molecule type" value="Genomic_DNA"/>
</dbReference>
<evidence type="ECO:0000313" key="9">
    <source>
        <dbReference type="Proteomes" id="UP000266188"/>
    </source>
</evidence>
<evidence type="ECO:0000259" key="7">
    <source>
        <dbReference type="PROSITE" id="PS50850"/>
    </source>
</evidence>
<feature type="transmembrane region" description="Helical" evidence="6">
    <location>
        <begin position="372"/>
        <end position="394"/>
    </location>
</feature>
<accession>A0A3A2ZVE8</accession>
<dbReference type="FunFam" id="1.20.1250.20:FF:000308">
    <property type="entry name" value="MFS efflux transporter"/>
    <property type="match status" value="1"/>
</dbReference>
<sequence length="462" mass="48357">MSSIRLAAATISSPSSNADIYNNGGNHALRDLSRVQSGPTTNMSSNPMDTNSIPADTPPVHTPKNNRTKWRVLSNCLMGFGNGFNDSAPGALIPYMEKHYSIGYAIVSLIFVTNAVGFLSAAPLTHLLETRLGRQGAYMVAEALMAAGYIIIICTPPYECVVVSFFLIGLGEAFDLALNNVYCANVGNGTTALGLLHGGYGVGGTVGPLVATAIASSGAIWSRFYAVAVSIAVLNGVYAGYIFWGYHQDENSSGSASASATTTPAPNKKQLLGRAVKSPVTLLGAIFIFAYQGAEVSISGWIISFLVSVRGGNLGAVGNVTAGFWGGIAVGRFLLSPVAYRIGEKLSVAVFTLGCLAFQFLVWFVPSVVGDAVAVAIIGILLGPVYPCATAVFSRLLPRNLQLTSLGFISSAGSSGGAVWPLATGLIAQKKGTWVLHPICVGLYGVMVGSWFLLPKERKRDE</sequence>
<dbReference type="Proteomes" id="UP000266188">
    <property type="component" value="Unassembled WGS sequence"/>
</dbReference>
<protein>
    <submittedName>
        <fullName evidence="8">MFS efflux transporter</fullName>
    </submittedName>
</protein>
<dbReference type="PANTHER" id="PTHR23514:SF6">
    <property type="entry name" value="MAJOR FACILITATOR SUPERFAMILY (MFS) PROFILE DOMAIN-CONTAINING PROTEIN"/>
    <property type="match status" value="1"/>
</dbReference>
<keyword evidence="2 6" id="KW-0812">Transmembrane</keyword>
<dbReference type="InterPro" id="IPR036259">
    <property type="entry name" value="MFS_trans_sf"/>
</dbReference>
<feature type="transmembrane region" description="Helical" evidence="6">
    <location>
        <begin position="316"/>
        <end position="335"/>
    </location>
</feature>
<reference evidence="9" key="1">
    <citation type="submission" date="2017-02" db="EMBL/GenBank/DDBJ databases">
        <authorList>
            <person name="Tafer H."/>
            <person name="Lopandic K."/>
        </authorList>
    </citation>
    <scope>NUCLEOTIDE SEQUENCE [LARGE SCALE GENOMIC DNA]</scope>
    <source>
        <strain evidence="9">CBS 366.77</strain>
    </source>
</reference>
<organism evidence="8 9">
    <name type="scientific">Aspergillus sclerotialis</name>
    <dbReference type="NCBI Taxonomy" id="2070753"/>
    <lineage>
        <taxon>Eukaryota</taxon>
        <taxon>Fungi</taxon>
        <taxon>Dikarya</taxon>
        <taxon>Ascomycota</taxon>
        <taxon>Pezizomycotina</taxon>
        <taxon>Eurotiomycetes</taxon>
        <taxon>Eurotiomycetidae</taxon>
        <taxon>Eurotiales</taxon>
        <taxon>Aspergillaceae</taxon>
        <taxon>Aspergillus</taxon>
        <taxon>Aspergillus subgen. Polypaecilum</taxon>
    </lineage>
</organism>
<feature type="transmembrane region" description="Helical" evidence="6">
    <location>
        <begin position="406"/>
        <end position="428"/>
    </location>
</feature>
<dbReference type="SUPFAM" id="SSF103473">
    <property type="entry name" value="MFS general substrate transporter"/>
    <property type="match status" value="1"/>
</dbReference>
<proteinExistence type="predicted"/>
<evidence type="ECO:0000256" key="6">
    <source>
        <dbReference type="SAM" id="Phobius"/>
    </source>
</evidence>
<dbReference type="Pfam" id="PF07690">
    <property type="entry name" value="MFS_1"/>
    <property type="match status" value="1"/>
</dbReference>
<dbReference type="PROSITE" id="PS50850">
    <property type="entry name" value="MFS"/>
    <property type="match status" value="1"/>
</dbReference>
<feature type="compositionally biased region" description="Polar residues" evidence="5">
    <location>
        <begin position="36"/>
        <end position="54"/>
    </location>
</feature>
<evidence type="ECO:0000256" key="4">
    <source>
        <dbReference type="ARBA" id="ARBA00023136"/>
    </source>
</evidence>
<dbReference type="FunFam" id="1.20.1250.20:FF:000286">
    <property type="entry name" value="MFS efflux transporter"/>
    <property type="match status" value="1"/>
</dbReference>
<dbReference type="AlphaFoldDB" id="A0A3A2ZVE8"/>
<keyword evidence="3 6" id="KW-1133">Transmembrane helix</keyword>
<feature type="region of interest" description="Disordered" evidence="5">
    <location>
        <begin position="36"/>
        <end position="65"/>
    </location>
</feature>
<comment type="subcellular location">
    <subcellularLocation>
        <location evidence="1">Membrane</location>
        <topology evidence="1">Multi-pass membrane protein</topology>
    </subcellularLocation>
</comment>
<dbReference type="InterPro" id="IPR011701">
    <property type="entry name" value="MFS"/>
</dbReference>
<gene>
    <name evidence="8" type="ORF">PHISCL_00611</name>
</gene>
<evidence type="ECO:0000256" key="5">
    <source>
        <dbReference type="SAM" id="MobiDB-lite"/>
    </source>
</evidence>
<keyword evidence="4 6" id="KW-0472">Membrane</keyword>